<proteinExistence type="predicted"/>
<protein>
    <submittedName>
        <fullName evidence="1">Uncharacterized protein</fullName>
    </submittedName>
</protein>
<evidence type="ECO:0000313" key="1">
    <source>
        <dbReference type="EMBL" id="KRX22552.1"/>
    </source>
</evidence>
<name>A0A0V0S779_9BILA</name>
<dbReference type="EMBL" id="JYDL01000030">
    <property type="protein sequence ID" value="KRX22552.1"/>
    <property type="molecule type" value="Genomic_DNA"/>
</dbReference>
<accession>A0A0V0S779</accession>
<keyword evidence="2" id="KW-1185">Reference proteome</keyword>
<dbReference type="Proteomes" id="UP000054630">
    <property type="component" value="Unassembled WGS sequence"/>
</dbReference>
<dbReference type="OrthoDB" id="10458167at2759"/>
<gene>
    <name evidence="1" type="ORF">T07_12997</name>
</gene>
<sequence>MRIACSNNHQRVFCAVVLERKTNKPSFLSTRISYFCNARRTAFVVTARIVERKTKAAFDDHGHTEWMQAKKEDSEGFSLHRKCPFRSFQQNYVYYGNPVD</sequence>
<dbReference type="AlphaFoldDB" id="A0A0V0S779"/>
<evidence type="ECO:0000313" key="2">
    <source>
        <dbReference type="Proteomes" id="UP000054630"/>
    </source>
</evidence>
<reference evidence="1 2" key="1">
    <citation type="submission" date="2015-01" db="EMBL/GenBank/DDBJ databases">
        <title>Evolution of Trichinella species and genotypes.</title>
        <authorList>
            <person name="Korhonen P.K."/>
            <person name="Edoardo P."/>
            <person name="Giuseppe L.R."/>
            <person name="Gasser R.B."/>
        </authorList>
    </citation>
    <scope>NUCLEOTIDE SEQUENCE [LARGE SCALE GENOMIC DNA]</scope>
    <source>
        <strain evidence="1">ISS37</strain>
    </source>
</reference>
<comment type="caution">
    <text evidence="1">The sequence shown here is derived from an EMBL/GenBank/DDBJ whole genome shotgun (WGS) entry which is preliminary data.</text>
</comment>
<organism evidence="1 2">
    <name type="scientific">Trichinella nelsoni</name>
    <dbReference type="NCBI Taxonomy" id="6336"/>
    <lineage>
        <taxon>Eukaryota</taxon>
        <taxon>Metazoa</taxon>
        <taxon>Ecdysozoa</taxon>
        <taxon>Nematoda</taxon>
        <taxon>Enoplea</taxon>
        <taxon>Dorylaimia</taxon>
        <taxon>Trichinellida</taxon>
        <taxon>Trichinellidae</taxon>
        <taxon>Trichinella</taxon>
    </lineage>
</organism>